<accession>A0ABW3CNR6</accession>
<feature type="non-terminal residue" evidence="2">
    <location>
        <position position="169"/>
    </location>
</feature>
<evidence type="ECO:0000313" key="3">
    <source>
        <dbReference type="Proteomes" id="UP001597083"/>
    </source>
</evidence>
<proteinExistence type="predicted"/>
<keyword evidence="3" id="KW-1185">Reference proteome</keyword>
<gene>
    <name evidence="2" type="ORF">ACFQ07_27425</name>
</gene>
<comment type="caution">
    <text evidence="2">The sequence shown here is derived from an EMBL/GenBank/DDBJ whole genome shotgun (WGS) entry which is preliminary data.</text>
</comment>
<feature type="region of interest" description="Disordered" evidence="1">
    <location>
        <begin position="143"/>
        <end position="169"/>
    </location>
</feature>
<dbReference type="EMBL" id="JBHTIR010003901">
    <property type="protein sequence ID" value="MFD0856001.1"/>
    <property type="molecule type" value="Genomic_DNA"/>
</dbReference>
<organism evidence="2 3">
    <name type="scientific">Actinomadura adrarensis</name>
    <dbReference type="NCBI Taxonomy" id="1819600"/>
    <lineage>
        <taxon>Bacteria</taxon>
        <taxon>Bacillati</taxon>
        <taxon>Actinomycetota</taxon>
        <taxon>Actinomycetes</taxon>
        <taxon>Streptosporangiales</taxon>
        <taxon>Thermomonosporaceae</taxon>
        <taxon>Actinomadura</taxon>
    </lineage>
</organism>
<sequence>MSGDPGGLDVFDIDSVEPQVLAEISLFPAAFGVAVRRRFGVPGERTEVIRFIADLRIVLDKDVDDLDPHVTEHWIRGALGQVRPDDREPLYQHLDLVMQATIYVLARLRNQGIVGEGGLERFLEETLELAGRAQDTFLAELAESREDPRRAAPPSWRPGRPWPPRRYGR</sequence>
<feature type="compositionally biased region" description="Pro residues" evidence="1">
    <location>
        <begin position="160"/>
        <end position="169"/>
    </location>
</feature>
<evidence type="ECO:0000256" key="1">
    <source>
        <dbReference type="SAM" id="MobiDB-lite"/>
    </source>
</evidence>
<evidence type="ECO:0000313" key="2">
    <source>
        <dbReference type="EMBL" id="MFD0856001.1"/>
    </source>
</evidence>
<reference evidence="3" key="1">
    <citation type="journal article" date="2019" name="Int. J. Syst. Evol. Microbiol.">
        <title>The Global Catalogue of Microorganisms (GCM) 10K type strain sequencing project: providing services to taxonomists for standard genome sequencing and annotation.</title>
        <authorList>
            <consortium name="The Broad Institute Genomics Platform"/>
            <consortium name="The Broad Institute Genome Sequencing Center for Infectious Disease"/>
            <person name="Wu L."/>
            <person name="Ma J."/>
        </authorList>
    </citation>
    <scope>NUCLEOTIDE SEQUENCE [LARGE SCALE GENOMIC DNA]</scope>
    <source>
        <strain evidence="3">JCM 31696</strain>
    </source>
</reference>
<name>A0ABW3CNR6_9ACTN</name>
<dbReference type="Proteomes" id="UP001597083">
    <property type="component" value="Unassembled WGS sequence"/>
</dbReference>
<protein>
    <submittedName>
        <fullName evidence="2">Uncharacterized protein</fullName>
    </submittedName>
</protein>